<evidence type="ECO:0000313" key="2">
    <source>
        <dbReference type="EMBL" id="QEE20281.1"/>
    </source>
</evidence>
<proteinExistence type="predicted"/>
<evidence type="ECO:0000313" key="3">
    <source>
        <dbReference type="Proteomes" id="UP000321062"/>
    </source>
</evidence>
<evidence type="ECO:0000259" key="1">
    <source>
        <dbReference type="Pfam" id="PF00561"/>
    </source>
</evidence>
<name>A0A5B9DLS9_9HYPH</name>
<dbReference type="PRINTS" id="PR00111">
    <property type="entry name" value="ABHYDROLASE"/>
</dbReference>
<dbReference type="EMBL" id="CP041690">
    <property type="protein sequence ID" value="QEE20281.1"/>
    <property type="molecule type" value="Genomic_DNA"/>
</dbReference>
<organism evidence="2 3">
    <name type="scientific">Paradevosia tibetensis</name>
    <dbReference type="NCBI Taxonomy" id="1447062"/>
    <lineage>
        <taxon>Bacteria</taxon>
        <taxon>Pseudomonadati</taxon>
        <taxon>Pseudomonadota</taxon>
        <taxon>Alphaproteobacteria</taxon>
        <taxon>Hyphomicrobiales</taxon>
        <taxon>Devosiaceae</taxon>
        <taxon>Paradevosia</taxon>
    </lineage>
</organism>
<dbReference type="PANTHER" id="PTHR43194">
    <property type="entry name" value="HYDROLASE ALPHA/BETA FOLD FAMILY"/>
    <property type="match status" value="1"/>
</dbReference>
<dbReference type="PANTHER" id="PTHR43194:SF2">
    <property type="entry name" value="PEROXISOMAL MEMBRANE PROTEIN LPX1"/>
    <property type="match status" value="1"/>
</dbReference>
<reference evidence="2 3" key="1">
    <citation type="journal article" date="2015" name="Int. J. Syst. Evol. Microbiol.">
        <title>Youhaiella tibetensis gen. nov., sp. nov., isolated from subsurface sediment.</title>
        <authorList>
            <person name="Wang Y.X."/>
            <person name="Huang F.Q."/>
            <person name="Nogi Y."/>
            <person name="Pang S.J."/>
            <person name="Wang P.K."/>
            <person name="Lv J."/>
        </authorList>
    </citation>
    <scope>NUCLEOTIDE SEQUENCE [LARGE SCALE GENOMIC DNA]</scope>
    <source>
        <strain evidence="3">fig4</strain>
    </source>
</reference>
<dbReference type="OrthoDB" id="7820973at2"/>
<dbReference type="Pfam" id="PF00561">
    <property type="entry name" value="Abhydrolase_1"/>
    <property type="match status" value="1"/>
</dbReference>
<accession>A0A5B9DLS9</accession>
<keyword evidence="3" id="KW-1185">Reference proteome</keyword>
<dbReference type="Gene3D" id="3.40.50.1820">
    <property type="entry name" value="alpha/beta hydrolase"/>
    <property type="match status" value="1"/>
</dbReference>
<dbReference type="Proteomes" id="UP000321062">
    <property type="component" value="Chromosome"/>
</dbReference>
<feature type="domain" description="AB hydrolase-1" evidence="1">
    <location>
        <begin position="14"/>
        <end position="131"/>
    </location>
</feature>
<dbReference type="KEGG" id="yti:FNA67_08890"/>
<sequence length="240" mass="25547">MAVRHERPRSPRGNPVLLVHGFMSRADIDWPRERWIEPMLDQGRTVVTVDLPGHGEAARVERAEDVRTAKLVTHLARALEETGAPFDVIGYSLGARLAWALASQHPPLVSKLVLGGLSPMDPFAALDFAAARRFLDAGAVPADPMTAFIAQMVAQATPDPHSMFNLAEGLAAEPFAPAAESPRAPTLFAAGTNDPMAGGIAVLEAHVPGSRTVRVPGDHMGALASPEFRREAFGFLGLTA</sequence>
<dbReference type="SUPFAM" id="SSF53474">
    <property type="entry name" value="alpha/beta-Hydrolases"/>
    <property type="match status" value="1"/>
</dbReference>
<dbReference type="InterPro" id="IPR050228">
    <property type="entry name" value="Carboxylesterase_BioH"/>
</dbReference>
<keyword evidence="2" id="KW-0378">Hydrolase</keyword>
<dbReference type="InterPro" id="IPR000073">
    <property type="entry name" value="AB_hydrolase_1"/>
</dbReference>
<dbReference type="GO" id="GO:0016787">
    <property type="term" value="F:hydrolase activity"/>
    <property type="evidence" value="ECO:0007669"/>
    <property type="project" value="UniProtKB-KW"/>
</dbReference>
<dbReference type="InterPro" id="IPR029058">
    <property type="entry name" value="AB_hydrolase_fold"/>
</dbReference>
<dbReference type="RefSeq" id="WP_147655790.1">
    <property type="nucleotide sequence ID" value="NZ_BMFM01000001.1"/>
</dbReference>
<protein>
    <submittedName>
        <fullName evidence="2">Alpha/beta hydrolase</fullName>
    </submittedName>
</protein>
<gene>
    <name evidence="2" type="ORF">FNA67_08890</name>
</gene>
<dbReference type="AlphaFoldDB" id="A0A5B9DLS9"/>